<feature type="domain" description="SIS" evidence="5">
    <location>
        <begin position="131"/>
        <end position="271"/>
    </location>
</feature>
<organism evidence="6 7">
    <name type="scientific">Acidilutibacter cellobiosedens</name>
    <dbReference type="NCBI Taxonomy" id="2507161"/>
    <lineage>
        <taxon>Bacteria</taxon>
        <taxon>Bacillati</taxon>
        <taxon>Bacillota</taxon>
        <taxon>Tissierellia</taxon>
        <taxon>Tissierellales</taxon>
        <taxon>Acidilutibacteraceae</taxon>
        <taxon>Acidilutibacter</taxon>
    </lineage>
</organism>
<dbReference type="Proteomes" id="UP000287969">
    <property type="component" value="Chromosome"/>
</dbReference>
<keyword evidence="7" id="KW-1185">Reference proteome</keyword>
<accession>A0A410Q9Y0</accession>
<dbReference type="KEGG" id="spoa:EQM13_04005"/>
<dbReference type="InterPro" id="IPR001347">
    <property type="entry name" value="SIS_dom"/>
</dbReference>
<evidence type="ECO:0000259" key="4">
    <source>
        <dbReference type="PROSITE" id="PS51071"/>
    </source>
</evidence>
<dbReference type="InterPro" id="IPR000281">
    <property type="entry name" value="HTH_RpiR"/>
</dbReference>
<dbReference type="Pfam" id="PF01380">
    <property type="entry name" value="SIS"/>
    <property type="match status" value="1"/>
</dbReference>
<evidence type="ECO:0000256" key="2">
    <source>
        <dbReference type="ARBA" id="ARBA00023125"/>
    </source>
</evidence>
<evidence type="ECO:0000313" key="7">
    <source>
        <dbReference type="Proteomes" id="UP000287969"/>
    </source>
</evidence>
<dbReference type="SUPFAM" id="SSF53697">
    <property type="entry name" value="SIS domain"/>
    <property type="match status" value="1"/>
</dbReference>
<dbReference type="GO" id="GO:0097367">
    <property type="term" value="F:carbohydrate derivative binding"/>
    <property type="evidence" value="ECO:0007669"/>
    <property type="project" value="InterPro"/>
</dbReference>
<protein>
    <submittedName>
        <fullName evidence="6">MurR/RpiR family transcriptional regulator</fullName>
    </submittedName>
</protein>
<evidence type="ECO:0000259" key="5">
    <source>
        <dbReference type="PROSITE" id="PS51464"/>
    </source>
</evidence>
<dbReference type="CDD" id="cd05013">
    <property type="entry name" value="SIS_RpiR"/>
    <property type="match status" value="1"/>
</dbReference>
<evidence type="ECO:0000256" key="3">
    <source>
        <dbReference type="ARBA" id="ARBA00023163"/>
    </source>
</evidence>
<evidence type="ECO:0000256" key="1">
    <source>
        <dbReference type="ARBA" id="ARBA00023015"/>
    </source>
</evidence>
<dbReference type="PROSITE" id="PS51464">
    <property type="entry name" value="SIS"/>
    <property type="match status" value="1"/>
</dbReference>
<proteinExistence type="predicted"/>
<evidence type="ECO:0000313" key="6">
    <source>
        <dbReference type="EMBL" id="QAT60801.1"/>
    </source>
</evidence>
<feature type="domain" description="HTH rpiR-type" evidence="4">
    <location>
        <begin position="8"/>
        <end position="84"/>
    </location>
</feature>
<name>A0A410Q9Y0_9FIRM</name>
<dbReference type="GO" id="GO:0003700">
    <property type="term" value="F:DNA-binding transcription factor activity"/>
    <property type="evidence" value="ECO:0007669"/>
    <property type="project" value="InterPro"/>
</dbReference>
<dbReference type="InterPro" id="IPR035472">
    <property type="entry name" value="RpiR-like_SIS"/>
</dbReference>
<dbReference type="Gene3D" id="3.40.50.10490">
    <property type="entry name" value="Glucose-6-phosphate isomerase like protein, domain 1"/>
    <property type="match status" value="1"/>
</dbReference>
<dbReference type="PROSITE" id="PS51071">
    <property type="entry name" value="HTH_RPIR"/>
    <property type="match status" value="1"/>
</dbReference>
<dbReference type="Pfam" id="PF01418">
    <property type="entry name" value="HTH_6"/>
    <property type="match status" value="1"/>
</dbReference>
<gene>
    <name evidence="6" type="ORF">EQM13_04005</name>
</gene>
<sequence length="291" mass="32590">MRKEVVSLSCLIQIKEGYSLLSKNEKKVADYILSHPLEVYDYSVQQLAESSGTSPSCIIRFVKKIGFESYTQFRLILAKESERQLMSSDELIEEVTKSDSIPEMLQKFKNFNINTINKTFENLDEVKIKKAVDILRKAKKIFVVGEGTSSLVAQDLSHKFILVGIDSCCHSDAHTQLTQVNDLTPEDAIVIFSYSGSTQLANFALKRANELNVPSVSVTQISKSYLARKATVPIYVPALETERKIGSVASRISTSIVSDILYLGTVQKNIDQIKEKVTETRKLLSQLKVDI</sequence>
<keyword evidence="2" id="KW-0238">DNA-binding</keyword>
<dbReference type="GO" id="GO:1901135">
    <property type="term" value="P:carbohydrate derivative metabolic process"/>
    <property type="evidence" value="ECO:0007669"/>
    <property type="project" value="InterPro"/>
</dbReference>
<keyword evidence="3" id="KW-0804">Transcription</keyword>
<dbReference type="EMBL" id="CP035282">
    <property type="protein sequence ID" value="QAT60801.1"/>
    <property type="molecule type" value="Genomic_DNA"/>
</dbReference>
<keyword evidence="1" id="KW-0805">Transcription regulation</keyword>
<dbReference type="InterPro" id="IPR047640">
    <property type="entry name" value="RpiR-like"/>
</dbReference>
<dbReference type="AlphaFoldDB" id="A0A410Q9Y0"/>
<dbReference type="Gene3D" id="1.10.10.10">
    <property type="entry name" value="Winged helix-like DNA-binding domain superfamily/Winged helix DNA-binding domain"/>
    <property type="match status" value="1"/>
</dbReference>
<dbReference type="OrthoDB" id="370421at2"/>
<dbReference type="PANTHER" id="PTHR30514">
    <property type="entry name" value="GLUCOKINASE"/>
    <property type="match status" value="1"/>
</dbReference>
<reference evidence="7" key="1">
    <citation type="submission" date="2019-01" db="EMBL/GenBank/DDBJ databases">
        <title>Draft genomes of a novel of Sporanaerobacter strains.</title>
        <authorList>
            <person name="Ma S."/>
        </authorList>
    </citation>
    <scope>NUCLEOTIDE SEQUENCE [LARGE SCALE GENOMIC DNA]</scope>
    <source>
        <strain evidence="7">NJN-17</strain>
    </source>
</reference>
<dbReference type="PANTHER" id="PTHR30514:SF1">
    <property type="entry name" value="HTH-TYPE TRANSCRIPTIONAL REGULATOR HEXR-RELATED"/>
    <property type="match status" value="1"/>
</dbReference>
<dbReference type="InterPro" id="IPR046348">
    <property type="entry name" value="SIS_dom_sf"/>
</dbReference>
<dbReference type="InterPro" id="IPR036388">
    <property type="entry name" value="WH-like_DNA-bd_sf"/>
</dbReference>
<dbReference type="GO" id="GO:0003677">
    <property type="term" value="F:DNA binding"/>
    <property type="evidence" value="ECO:0007669"/>
    <property type="project" value="UniProtKB-KW"/>
</dbReference>
<dbReference type="InterPro" id="IPR009057">
    <property type="entry name" value="Homeodomain-like_sf"/>
</dbReference>
<dbReference type="SUPFAM" id="SSF46689">
    <property type="entry name" value="Homeodomain-like"/>
    <property type="match status" value="1"/>
</dbReference>